<dbReference type="EMBL" id="BSYI01000001">
    <property type="protein sequence ID" value="GMG80959.1"/>
    <property type="molecule type" value="Genomic_DNA"/>
</dbReference>
<evidence type="ECO:0000256" key="1">
    <source>
        <dbReference type="SAM" id="MobiDB-lite"/>
    </source>
</evidence>
<dbReference type="Proteomes" id="UP001239909">
    <property type="component" value="Unassembled WGS sequence"/>
</dbReference>
<feature type="region of interest" description="Disordered" evidence="1">
    <location>
        <begin position="301"/>
        <end position="331"/>
    </location>
</feature>
<sequence>MFKSVVEPCLERVAVIEVLHTERHEGREFVISHLLRRNIFTDFDRRLSRHLAAVRGAGFPSVSVSARVRERNDRHGWQPCAPADHASVPHALAAIARRAVGETGSANLRLHYHGLGEQEREGQGLRRAIETEDVDILEAALEGCQQVGDFAFMEVTGDFDLIMVKPPEPSLQPIVMDLFNRRLTMPPVPGLTNEHASMPLFDFQRVVSENAAARTYMAALRHMLVAQKERAVLEFRAAAEQRILDFEHALRGRNLESFRLDAVISLVTRLKAGLGDSLAGLSEDAQITAFDWAEAIENGGFRAEPSRPEHEPLPWPGRVRPRGAAAGAAAF</sequence>
<accession>A0ABQ6LC45</accession>
<organism evidence="2 3">
    <name type="scientific">Paralimibaculum aggregatum</name>
    <dbReference type="NCBI Taxonomy" id="3036245"/>
    <lineage>
        <taxon>Bacteria</taxon>
        <taxon>Pseudomonadati</taxon>
        <taxon>Pseudomonadota</taxon>
        <taxon>Alphaproteobacteria</taxon>
        <taxon>Rhodobacterales</taxon>
        <taxon>Paracoccaceae</taxon>
        <taxon>Paralimibaculum</taxon>
    </lineage>
</organism>
<keyword evidence="3" id="KW-1185">Reference proteome</keyword>
<evidence type="ECO:0000313" key="3">
    <source>
        <dbReference type="Proteomes" id="UP001239909"/>
    </source>
</evidence>
<proteinExistence type="predicted"/>
<feature type="compositionally biased region" description="Low complexity" evidence="1">
    <location>
        <begin position="316"/>
        <end position="331"/>
    </location>
</feature>
<name>A0ABQ6LC45_9RHOB</name>
<gene>
    <name evidence="2" type="ORF">LNKW23_01710</name>
</gene>
<reference evidence="2 3" key="1">
    <citation type="submission" date="2023-04" db="EMBL/GenBank/DDBJ databases">
        <title>Marinoamorphus aggregata gen. nov., sp. Nov., isolate from tissue of brittle star Ophioplocus japonicus.</title>
        <authorList>
            <person name="Kawano K."/>
            <person name="Sawayama S."/>
            <person name="Nakagawa S."/>
        </authorList>
    </citation>
    <scope>NUCLEOTIDE SEQUENCE [LARGE SCALE GENOMIC DNA]</scope>
    <source>
        <strain evidence="2 3">NKW23</strain>
    </source>
</reference>
<protein>
    <submittedName>
        <fullName evidence="2">Uncharacterized protein</fullName>
    </submittedName>
</protein>
<evidence type="ECO:0000313" key="2">
    <source>
        <dbReference type="EMBL" id="GMG80959.1"/>
    </source>
</evidence>
<comment type="caution">
    <text evidence="2">The sequence shown here is derived from an EMBL/GenBank/DDBJ whole genome shotgun (WGS) entry which is preliminary data.</text>
</comment>